<feature type="region of interest" description="Disordered" evidence="2">
    <location>
        <begin position="1"/>
        <end position="32"/>
    </location>
</feature>
<dbReference type="KEGG" id="dph:EHF33_17555"/>
<protein>
    <submittedName>
        <fullName evidence="4">Alpha/beta hydrolase</fullName>
    </submittedName>
</protein>
<evidence type="ECO:0000313" key="5">
    <source>
        <dbReference type="Proteomes" id="UP000276417"/>
    </source>
</evidence>
<dbReference type="InterPro" id="IPR029058">
    <property type="entry name" value="AB_hydrolase_fold"/>
</dbReference>
<gene>
    <name evidence="4" type="ORF">EHF33_17555</name>
</gene>
<geneLocation type="plasmid" evidence="4 5">
    <name>unnamed1</name>
</geneLocation>
<dbReference type="InterPro" id="IPR000073">
    <property type="entry name" value="AB_hydrolase_1"/>
</dbReference>
<dbReference type="OrthoDB" id="9780765at2"/>
<accession>A0A3G8YSJ6</accession>
<dbReference type="PANTHER" id="PTHR43798:SF31">
    <property type="entry name" value="AB HYDROLASE SUPERFAMILY PROTEIN YCLE"/>
    <property type="match status" value="1"/>
</dbReference>
<keyword evidence="5" id="KW-1185">Reference proteome</keyword>
<dbReference type="PANTHER" id="PTHR43798">
    <property type="entry name" value="MONOACYLGLYCEROL LIPASE"/>
    <property type="match status" value="1"/>
</dbReference>
<dbReference type="SUPFAM" id="SSF53474">
    <property type="entry name" value="alpha/beta-Hydrolases"/>
    <property type="match status" value="1"/>
</dbReference>
<proteinExistence type="predicted"/>
<dbReference type="GO" id="GO:0016020">
    <property type="term" value="C:membrane"/>
    <property type="evidence" value="ECO:0007669"/>
    <property type="project" value="TreeGrafter"/>
</dbReference>
<feature type="domain" description="AB hydrolase-1" evidence="3">
    <location>
        <begin position="41"/>
        <end position="264"/>
    </location>
</feature>
<evidence type="ECO:0000313" key="4">
    <source>
        <dbReference type="EMBL" id="AZI44701.1"/>
    </source>
</evidence>
<sequence>MRQLHLSQFAERQSGPDPDGAEPANRRRPDCRVESVSEPRLVLVHGFGTSAHLWRRVRAGLAAEPLTPDLMGFGDAAALGKLGQTTGDMAGQLADVLQAAGGGPFKLVGHSMGGKVVLLLAARFPALVTELLLVAPSPPTPEPMTEEGRAELRSAYGDSAALDAQQKHITLEPLAEPDRQQFIQDGQRASRDAWQAWPDVGSREDISGEISRLTLPIQVLFSEDDPAIDADTIRSQVLANLPGARATAVRGCGHLMPLEAPQHVLTALNG</sequence>
<dbReference type="InterPro" id="IPR050266">
    <property type="entry name" value="AB_hydrolase_sf"/>
</dbReference>
<organism evidence="4 5">
    <name type="scientific">Deinococcus psychrotolerans</name>
    <dbReference type="NCBI Taxonomy" id="2489213"/>
    <lineage>
        <taxon>Bacteria</taxon>
        <taxon>Thermotogati</taxon>
        <taxon>Deinococcota</taxon>
        <taxon>Deinococci</taxon>
        <taxon>Deinococcales</taxon>
        <taxon>Deinococcaceae</taxon>
        <taxon>Deinococcus</taxon>
    </lineage>
</organism>
<dbReference type="Gene3D" id="3.40.50.1820">
    <property type="entry name" value="alpha/beta hydrolase"/>
    <property type="match status" value="1"/>
</dbReference>
<dbReference type="AlphaFoldDB" id="A0A3G8YSJ6"/>
<dbReference type="PRINTS" id="PR00111">
    <property type="entry name" value="ABHYDROLASE"/>
</dbReference>
<evidence type="ECO:0000259" key="3">
    <source>
        <dbReference type="Pfam" id="PF12697"/>
    </source>
</evidence>
<reference evidence="4 5" key="1">
    <citation type="submission" date="2018-11" db="EMBL/GenBank/DDBJ databases">
        <title>Deinococcus shelandsis sp. nov., isolated from South Shetland Islands soil of Antarctica.</title>
        <authorList>
            <person name="Tian J."/>
        </authorList>
    </citation>
    <scope>NUCLEOTIDE SEQUENCE [LARGE SCALE GENOMIC DNA]</scope>
    <source>
        <strain evidence="4 5">S14-83T</strain>
        <plasmid evidence="4 5">unnamed1</plasmid>
    </source>
</reference>
<keyword evidence="1 4" id="KW-0378">Hydrolase</keyword>
<evidence type="ECO:0000256" key="2">
    <source>
        <dbReference type="SAM" id="MobiDB-lite"/>
    </source>
</evidence>
<evidence type="ECO:0000256" key="1">
    <source>
        <dbReference type="ARBA" id="ARBA00022801"/>
    </source>
</evidence>
<dbReference type="Proteomes" id="UP000276417">
    <property type="component" value="Plasmid unnamed1"/>
</dbReference>
<dbReference type="Pfam" id="PF12697">
    <property type="entry name" value="Abhydrolase_6"/>
    <property type="match status" value="1"/>
</dbReference>
<dbReference type="GO" id="GO:0016787">
    <property type="term" value="F:hydrolase activity"/>
    <property type="evidence" value="ECO:0007669"/>
    <property type="project" value="UniProtKB-KW"/>
</dbReference>
<name>A0A3G8YSJ6_9DEIO</name>
<keyword evidence="4" id="KW-0614">Plasmid</keyword>
<dbReference type="EMBL" id="CP034185">
    <property type="protein sequence ID" value="AZI44701.1"/>
    <property type="molecule type" value="Genomic_DNA"/>
</dbReference>